<feature type="region of interest" description="Disordered" evidence="2">
    <location>
        <begin position="238"/>
        <end position="284"/>
    </location>
</feature>
<feature type="compositionally biased region" description="Polar residues" evidence="2">
    <location>
        <begin position="175"/>
        <end position="185"/>
    </location>
</feature>
<dbReference type="Proteomes" id="UP000053647">
    <property type="component" value="Unassembled WGS sequence"/>
</dbReference>
<evidence type="ECO:0000313" key="4">
    <source>
        <dbReference type="Proteomes" id="UP000053647"/>
    </source>
</evidence>
<dbReference type="InterPro" id="IPR015943">
    <property type="entry name" value="WD40/YVTN_repeat-like_dom_sf"/>
</dbReference>
<feature type="repeat" description="WD" evidence="1">
    <location>
        <begin position="28"/>
        <end position="62"/>
    </location>
</feature>
<dbReference type="SUPFAM" id="SSF82171">
    <property type="entry name" value="DPP6 N-terminal domain-like"/>
    <property type="match status" value="1"/>
</dbReference>
<organism evidence="3 4">
    <name type="scientific">Paxillus involutus ATCC 200175</name>
    <dbReference type="NCBI Taxonomy" id="664439"/>
    <lineage>
        <taxon>Eukaryota</taxon>
        <taxon>Fungi</taxon>
        <taxon>Dikarya</taxon>
        <taxon>Basidiomycota</taxon>
        <taxon>Agaricomycotina</taxon>
        <taxon>Agaricomycetes</taxon>
        <taxon>Agaricomycetidae</taxon>
        <taxon>Boletales</taxon>
        <taxon>Paxilineae</taxon>
        <taxon>Paxillaceae</taxon>
        <taxon>Paxillus</taxon>
    </lineage>
</organism>
<keyword evidence="4" id="KW-1185">Reference proteome</keyword>
<keyword evidence="1" id="KW-0853">WD repeat</keyword>
<proteinExistence type="predicted"/>
<dbReference type="PROSITE" id="PS50082">
    <property type="entry name" value="WD_REPEATS_2"/>
    <property type="match status" value="1"/>
</dbReference>
<evidence type="ECO:0000256" key="1">
    <source>
        <dbReference type="PROSITE-ProRule" id="PRU00221"/>
    </source>
</evidence>
<dbReference type="Gene3D" id="2.130.10.10">
    <property type="entry name" value="YVTN repeat-like/Quinoprotein amine dehydrogenase"/>
    <property type="match status" value="1"/>
</dbReference>
<dbReference type="AlphaFoldDB" id="A0A0C9TN95"/>
<dbReference type="InterPro" id="IPR001680">
    <property type="entry name" value="WD40_rpt"/>
</dbReference>
<feature type="region of interest" description="Disordered" evidence="2">
    <location>
        <begin position="84"/>
        <end position="198"/>
    </location>
</feature>
<evidence type="ECO:0000256" key="2">
    <source>
        <dbReference type="SAM" id="MobiDB-lite"/>
    </source>
</evidence>
<feature type="compositionally biased region" description="Basic and acidic residues" evidence="2">
    <location>
        <begin position="251"/>
        <end position="261"/>
    </location>
</feature>
<dbReference type="EMBL" id="KN819478">
    <property type="protein sequence ID" value="KIJ09302.1"/>
    <property type="molecule type" value="Genomic_DNA"/>
</dbReference>
<dbReference type="HOGENOM" id="CLU_758881_0_0_1"/>
<evidence type="ECO:0000313" key="3">
    <source>
        <dbReference type="EMBL" id="KIJ09302.1"/>
    </source>
</evidence>
<protein>
    <submittedName>
        <fullName evidence="3">Uncharacterized protein</fullName>
    </submittedName>
</protein>
<feature type="compositionally biased region" description="Polar residues" evidence="2">
    <location>
        <begin position="125"/>
        <end position="139"/>
    </location>
</feature>
<accession>A0A0C9TN95</accession>
<sequence length="365" mass="40086">MANSSRLPQLTKQFVSGTRLHNNQSVSLLNTTATYFSVGISPDGNHLASGGDGQKVRIWSLQDVVHEPPDLENALTNVPGDVRAEEVDSQQGLDPPPQEAQDTQTLKDDDKGENVPQKDTPAGVETTSQNPSESASLRNSLDAEPRIHPTRRTLTSLRGDSPDASPPVDEPPKTGLTQSPNTFARNNGAPPPVDEPPKTRLAKLLTKFARQNKVRGIETLTQPERQYVCARAEAERSIDPQPATIPNEPPATDKWKQKEYKPNAAPAEDTRASIPSSKSAADRPTAPIVTHVQRFWSGLLSRRSSSSPSQQLINLRPRHDRHFWKSPVRIPLTEVAAALGQPSETPFKHRLPFRNPLYSIVLHCS</sequence>
<name>A0A0C9TN95_PAXIN</name>
<reference evidence="4" key="2">
    <citation type="submission" date="2015-01" db="EMBL/GenBank/DDBJ databases">
        <title>Evolutionary Origins and Diversification of the Mycorrhizal Mutualists.</title>
        <authorList>
            <consortium name="DOE Joint Genome Institute"/>
            <consortium name="Mycorrhizal Genomics Consortium"/>
            <person name="Kohler A."/>
            <person name="Kuo A."/>
            <person name="Nagy L.G."/>
            <person name="Floudas D."/>
            <person name="Copeland A."/>
            <person name="Barry K.W."/>
            <person name="Cichocki N."/>
            <person name="Veneault-Fourrey C."/>
            <person name="LaButti K."/>
            <person name="Lindquist E.A."/>
            <person name="Lipzen A."/>
            <person name="Lundell T."/>
            <person name="Morin E."/>
            <person name="Murat C."/>
            <person name="Riley R."/>
            <person name="Ohm R."/>
            <person name="Sun H."/>
            <person name="Tunlid A."/>
            <person name="Henrissat B."/>
            <person name="Grigoriev I.V."/>
            <person name="Hibbett D.S."/>
            <person name="Martin F."/>
        </authorList>
    </citation>
    <scope>NUCLEOTIDE SEQUENCE [LARGE SCALE GENOMIC DNA]</scope>
    <source>
        <strain evidence="4">ATCC 200175</strain>
    </source>
</reference>
<gene>
    <name evidence="3" type="ORF">PAXINDRAFT_17601</name>
</gene>
<reference evidence="3 4" key="1">
    <citation type="submission" date="2014-06" db="EMBL/GenBank/DDBJ databases">
        <authorList>
            <consortium name="DOE Joint Genome Institute"/>
            <person name="Kuo A."/>
            <person name="Kohler A."/>
            <person name="Nagy L.G."/>
            <person name="Floudas D."/>
            <person name="Copeland A."/>
            <person name="Barry K.W."/>
            <person name="Cichocki N."/>
            <person name="Veneault-Fourrey C."/>
            <person name="LaButti K."/>
            <person name="Lindquist E.A."/>
            <person name="Lipzen A."/>
            <person name="Lundell T."/>
            <person name="Morin E."/>
            <person name="Murat C."/>
            <person name="Sun H."/>
            <person name="Tunlid A."/>
            <person name="Henrissat B."/>
            <person name="Grigoriev I.V."/>
            <person name="Hibbett D.S."/>
            <person name="Martin F."/>
            <person name="Nordberg H.P."/>
            <person name="Cantor M.N."/>
            <person name="Hua S.X."/>
        </authorList>
    </citation>
    <scope>NUCLEOTIDE SEQUENCE [LARGE SCALE GENOMIC DNA]</scope>
    <source>
        <strain evidence="3 4">ATCC 200175</strain>
    </source>
</reference>